<evidence type="ECO:0000313" key="2">
    <source>
        <dbReference type="EMBL" id="RKF25456.1"/>
    </source>
</evidence>
<feature type="region of interest" description="Disordered" evidence="1">
    <location>
        <begin position="1"/>
        <end position="71"/>
    </location>
</feature>
<dbReference type="Proteomes" id="UP000285744">
    <property type="component" value="Unassembled WGS sequence"/>
</dbReference>
<name>A0A420EXH2_9ACTN</name>
<feature type="compositionally biased region" description="Basic residues" evidence="1">
    <location>
        <begin position="1"/>
        <end position="10"/>
    </location>
</feature>
<protein>
    <submittedName>
        <fullName evidence="2">Uncharacterized protein</fullName>
    </submittedName>
</protein>
<proteinExistence type="predicted"/>
<organism evidence="2 3">
    <name type="scientific">Micromonospora globbae</name>
    <dbReference type="NCBI Taxonomy" id="1894969"/>
    <lineage>
        <taxon>Bacteria</taxon>
        <taxon>Bacillati</taxon>
        <taxon>Actinomycetota</taxon>
        <taxon>Actinomycetes</taxon>
        <taxon>Micromonosporales</taxon>
        <taxon>Micromonosporaceae</taxon>
        <taxon>Micromonospora</taxon>
    </lineage>
</organism>
<dbReference type="EMBL" id="RAQQ01000015">
    <property type="protein sequence ID" value="RKF25456.1"/>
    <property type="molecule type" value="Genomic_DNA"/>
</dbReference>
<sequence length="71" mass="7910">MWRFKRRRRTDRIEQTGAATAYPHHGGAYLSRAAAADRPSWDGPTLIPSTSPLMTHGQMHRAVGVNSHSAR</sequence>
<reference evidence="2 3" key="1">
    <citation type="journal article" date="2018" name="Int. J. Syst. Evol. Microbiol.">
        <title>Micromonospora globbae sp. nov., an endophytic actinomycete isolated from roots of Globba winitii C. H. Wright.</title>
        <authorList>
            <person name="Kuncharoen N."/>
            <person name="Pittayakhajonwut P."/>
            <person name="Tanasupawat S."/>
        </authorList>
    </citation>
    <scope>NUCLEOTIDE SEQUENCE [LARGE SCALE GENOMIC DNA]</scope>
    <source>
        <strain evidence="2 3">WPS1-2</strain>
    </source>
</reference>
<dbReference type="RefSeq" id="WP_120330164.1">
    <property type="nucleotide sequence ID" value="NZ_RAQQ01000015.1"/>
</dbReference>
<evidence type="ECO:0000256" key="1">
    <source>
        <dbReference type="SAM" id="MobiDB-lite"/>
    </source>
</evidence>
<gene>
    <name evidence="2" type="ORF">D7I43_20510</name>
</gene>
<dbReference type="OrthoDB" id="3401894at2"/>
<accession>A0A420EXH2</accession>
<comment type="caution">
    <text evidence="2">The sequence shown here is derived from an EMBL/GenBank/DDBJ whole genome shotgun (WGS) entry which is preliminary data.</text>
</comment>
<evidence type="ECO:0000313" key="3">
    <source>
        <dbReference type="Proteomes" id="UP000285744"/>
    </source>
</evidence>
<dbReference type="AlphaFoldDB" id="A0A420EXH2"/>